<evidence type="ECO:0000313" key="2">
    <source>
        <dbReference type="Proteomes" id="UP000003416"/>
    </source>
</evidence>
<organism evidence="1 2">
    <name type="scientific">Bacteroides fluxus YIT 12057</name>
    <dbReference type="NCBI Taxonomy" id="763034"/>
    <lineage>
        <taxon>Bacteria</taxon>
        <taxon>Pseudomonadati</taxon>
        <taxon>Bacteroidota</taxon>
        <taxon>Bacteroidia</taxon>
        <taxon>Bacteroidales</taxon>
        <taxon>Bacteroidaceae</taxon>
        <taxon>Bacteroides</taxon>
    </lineage>
</organism>
<proteinExistence type="predicted"/>
<dbReference type="Proteomes" id="UP000003416">
    <property type="component" value="Unassembled WGS sequence"/>
</dbReference>
<dbReference type="STRING" id="763034.HMPREF9446_02390"/>
<dbReference type="RefSeq" id="WP_009125645.1">
    <property type="nucleotide sequence ID" value="NZ_GL882644.1"/>
</dbReference>
<dbReference type="EMBL" id="AFBN01000047">
    <property type="protein sequence ID" value="EGF55988.1"/>
    <property type="molecule type" value="Genomic_DNA"/>
</dbReference>
<reference evidence="1 2" key="1">
    <citation type="submission" date="2011-02" db="EMBL/GenBank/DDBJ databases">
        <authorList>
            <person name="Weinstock G."/>
            <person name="Sodergren E."/>
            <person name="Clifton S."/>
            <person name="Fulton L."/>
            <person name="Fulton B."/>
            <person name="Courtney L."/>
            <person name="Fronick C."/>
            <person name="Harrison M."/>
            <person name="Strong C."/>
            <person name="Farmer C."/>
            <person name="Delahaunty K."/>
            <person name="Markovic C."/>
            <person name="Hall O."/>
            <person name="Minx P."/>
            <person name="Tomlinson C."/>
            <person name="Mitreva M."/>
            <person name="Hou S."/>
            <person name="Chen J."/>
            <person name="Wollam A."/>
            <person name="Pepin K.H."/>
            <person name="Johnson M."/>
            <person name="Bhonagiri V."/>
            <person name="Zhang X."/>
            <person name="Suruliraj S."/>
            <person name="Warren W."/>
            <person name="Chinwalla A."/>
            <person name="Mardis E.R."/>
            <person name="Wilson R.K."/>
        </authorList>
    </citation>
    <scope>NUCLEOTIDE SEQUENCE [LARGE SCALE GENOMIC DNA]</scope>
    <source>
        <strain evidence="1 2">YIT 12057</strain>
    </source>
</reference>
<accession>F3PUP5</accession>
<protein>
    <submittedName>
        <fullName evidence="1">Conserved domain protein</fullName>
    </submittedName>
</protein>
<evidence type="ECO:0000313" key="1">
    <source>
        <dbReference type="EMBL" id="EGF55988.1"/>
    </source>
</evidence>
<dbReference type="AlphaFoldDB" id="F3PUP5"/>
<name>F3PUP5_9BACE</name>
<comment type="caution">
    <text evidence="1">The sequence shown here is derived from an EMBL/GenBank/DDBJ whole genome shotgun (WGS) entry which is preliminary data.</text>
</comment>
<sequence>MSKIKPYKESVEKSQTVSEPMVAYGAVERNAEDYLKDIPQDTMQSLVDLAIEDYEMGRCTPHSQMDS</sequence>
<gene>
    <name evidence="1" type="ORF">HMPREF9446_02390</name>
</gene>
<dbReference type="HOGENOM" id="CLU_198788_0_0_10"/>
<keyword evidence="2" id="KW-1185">Reference proteome</keyword>
<dbReference type="GeneID" id="86049917"/>